<gene>
    <name evidence="3" type="ORF">GCM10009304_29800</name>
</gene>
<evidence type="ECO:0000313" key="3">
    <source>
        <dbReference type="EMBL" id="GGK02067.1"/>
    </source>
</evidence>
<reference evidence="3" key="2">
    <citation type="submission" date="2020-09" db="EMBL/GenBank/DDBJ databases">
        <authorList>
            <person name="Sun Q."/>
            <person name="Ohkuma M."/>
        </authorList>
    </citation>
    <scope>NUCLEOTIDE SEQUENCE</scope>
    <source>
        <strain evidence="3">JCM 30078</strain>
    </source>
</reference>
<dbReference type="InterPro" id="IPR022529">
    <property type="entry name" value="DUF3530"/>
</dbReference>
<protein>
    <recommendedName>
        <fullName evidence="5">DUF3530 domain-containing protein</fullName>
    </recommendedName>
</protein>
<organism evidence="3 4">
    <name type="scientific">Pseudomonas matsuisoli</name>
    <dbReference type="NCBI Taxonomy" id="1515666"/>
    <lineage>
        <taxon>Bacteria</taxon>
        <taxon>Pseudomonadati</taxon>
        <taxon>Pseudomonadota</taxon>
        <taxon>Gammaproteobacteria</taxon>
        <taxon>Pseudomonadales</taxon>
        <taxon>Pseudomonadaceae</taxon>
        <taxon>Pseudomonas</taxon>
    </lineage>
</organism>
<feature type="region of interest" description="Disordered" evidence="1">
    <location>
        <begin position="134"/>
        <end position="183"/>
    </location>
</feature>
<feature type="chain" id="PRO_5037252403" description="DUF3530 domain-containing protein" evidence="2">
    <location>
        <begin position="21"/>
        <end position="317"/>
    </location>
</feature>
<dbReference type="Gene3D" id="3.40.50.1820">
    <property type="entry name" value="alpha/beta hydrolase"/>
    <property type="match status" value="1"/>
</dbReference>
<comment type="caution">
    <text evidence="3">The sequence shown here is derived from an EMBL/GenBank/DDBJ whole genome shotgun (WGS) entry which is preliminary data.</text>
</comment>
<feature type="compositionally biased region" description="Polar residues" evidence="1">
    <location>
        <begin position="140"/>
        <end position="149"/>
    </location>
</feature>
<dbReference type="Pfam" id="PF12048">
    <property type="entry name" value="DUF3530"/>
    <property type="match status" value="1"/>
</dbReference>
<accession>A0A917PZL4</accession>
<dbReference type="InterPro" id="IPR029058">
    <property type="entry name" value="AB_hydrolase_fold"/>
</dbReference>
<feature type="signal peptide" evidence="2">
    <location>
        <begin position="1"/>
        <end position="20"/>
    </location>
</feature>
<dbReference type="Proteomes" id="UP000635983">
    <property type="component" value="Unassembled WGS sequence"/>
</dbReference>
<reference evidence="3" key="1">
    <citation type="journal article" date="2014" name="Int. J. Syst. Evol. Microbiol.">
        <title>Complete genome sequence of Corynebacterium casei LMG S-19264T (=DSM 44701T), isolated from a smear-ripened cheese.</title>
        <authorList>
            <consortium name="US DOE Joint Genome Institute (JGI-PGF)"/>
            <person name="Walter F."/>
            <person name="Albersmeier A."/>
            <person name="Kalinowski J."/>
            <person name="Ruckert C."/>
        </authorList>
    </citation>
    <scope>NUCLEOTIDE SEQUENCE</scope>
    <source>
        <strain evidence="3">JCM 30078</strain>
    </source>
</reference>
<evidence type="ECO:0000256" key="1">
    <source>
        <dbReference type="SAM" id="MobiDB-lite"/>
    </source>
</evidence>
<dbReference type="RefSeq" id="WP_188984048.1">
    <property type="nucleotide sequence ID" value="NZ_BMPO01000007.1"/>
</dbReference>
<evidence type="ECO:0008006" key="5">
    <source>
        <dbReference type="Google" id="ProtNLM"/>
    </source>
</evidence>
<evidence type="ECO:0000313" key="4">
    <source>
        <dbReference type="Proteomes" id="UP000635983"/>
    </source>
</evidence>
<dbReference type="AlphaFoldDB" id="A0A917PZL4"/>
<feature type="region of interest" description="Disordered" evidence="1">
    <location>
        <begin position="277"/>
        <end position="300"/>
    </location>
</feature>
<sequence>MPVVSRSLFVLLLASATVFAQTSPPESPGAEKPADVPLRAALPERSEQEAAALAARLPTEQQRMLEADGASFLALWLPANRDTVKGTAIIIPGTNETADWPRVVGPLRRSLPDASWQTLSLTLPDALDTLSGYTIGTAPSPLSSEQTPSAEKPETPVEEAPAADAPQATPETTDSERQDAHAKRVLSRIQAAVDEATKTQPADVVLIGNGTGAYWAARFASEQAPDALRHVVLVDAAVPAGFSPDLESLAPGLKAGVADMVTSTAPDDRALAEKRLQASKRLKHPNYQQMRLDGLSSDRDTAQTQIARRIRGWLERQ</sequence>
<proteinExistence type="predicted"/>
<evidence type="ECO:0000256" key="2">
    <source>
        <dbReference type="SAM" id="SignalP"/>
    </source>
</evidence>
<keyword evidence="4" id="KW-1185">Reference proteome</keyword>
<dbReference type="EMBL" id="BMPO01000007">
    <property type="protein sequence ID" value="GGK02067.1"/>
    <property type="molecule type" value="Genomic_DNA"/>
</dbReference>
<name>A0A917PZL4_9PSED</name>
<dbReference type="PROSITE" id="PS50096">
    <property type="entry name" value="IQ"/>
    <property type="match status" value="1"/>
</dbReference>
<keyword evidence="2" id="KW-0732">Signal</keyword>
<dbReference type="SUPFAM" id="SSF53474">
    <property type="entry name" value="alpha/beta-Hydrolases"/>
    <property type="match status" value="1"/>
</dbReference>